<dbReference type="AlphaFoldDB" id="A0A517NNA5"/>
<evidence type="ECO:0000256" key="2">
    <source>
        <dbReference type="ARBA" id="ARBA00022692"/>
    </source>
</evidence>
<dbReference type="InterPro" id="IPR035906">
    <property type="entry name" value="MetI-like_sf"/>
</dbReference>
<evidence type="ECO:0000256" key="4">
    <source>
        <dbReference type="ARBA" id="ARBA00023136"/>
    </source>
</evidence>
<dbReference type="Pfam" id="PF00528">
    <property type="entry name" value="BPD_transp_1"/>
    <property type="match status" value="1"/>
</dbReference>
<protein>
    <submittedName>
        <fullName evidence="8">Phosphate transport system permease protein PstA</fullName>
    </submittedName>
</protein>
<dbReference type="Proteomes" id="UP000319817">
    <property type="component" value="Chromosome"/>
</dbReference>
<feature type="transmembrane region" description="Helical" evidence="5">
    <location>
        <begin position="265"/>
        <end position="284"/>
    </location>
</feature>
<dbReference type="SUPFAM" id="SSF161098">
    <property type="entry name" value="MetI-like"/>
    <property type="match status" value="1"/>
</dbReference>
<organism evidence="8 9">
    <name type="scientific">Stieleria marina</name>
    <dbReference type="NCBI Taxonomy" id="1930275"/>
    <lineage>
        <taxon>Bacteria</taxon>
        <taxon>Pseudomonadati</taxon>
        <taxon>Planctomycetota</taxon>
        <taxon>Planctomycetia</taxon>
        <taxon>Pirellulales</taxon>
        <taxon>Pirellulaceae</taxon>
        <taxon>Stieleria</taxon>
    </lineage>
</organism>
<dbReference type="PROSITE" id="PS50928">
    <property type="entry name" value="ABC_TM1"/>
    <property type="match status" value="1"/>
</dbReference>
<feature type="transmembrane region" description="Helical" evidence="5">
    <location>
        <begin position="139"/>
        <end position="165"/>
    </location>
</feature>
<comment type="subcellular location">
    <subcellularLocation>
        <location evidence="1 5">Cell membrane</location>
        <topology evidence="1 5">Multi-pass membrane protein</topology>
    </subcellularLocation>
</comment>
<dbReference type="PANTHER" id="PTHR43470">
    <property type="entry name" value="PHOSPHATE TRANSPORT SYSTEM PERMEASE PROTEIN PSTA-RELATED"/>
    <property type="match status" value="1"/>
</dbReference>
<dbReference type="CDD" id="cd06261">
    <property type="entry name" value="TM_PBP2"/>
    <property type="match status" value="1"/>
</dbReference>
<keyword evidence="5" id="KW-0813">Transport</keyword>
<accession>A0A517NNA5</accession>
<feature type="compositionally biased region" description="Low complexity" evidence="6">
    <location>
        <begin position="8"/>
        <end position="19"/>
    </location>
</feature>
<evidence type="ECO:0000256" key="3">
    <source>
        <dbReference type="ARBA" id="ARBA00022989"/>
    </source>
</evidence>
<feature type="transmembrane region" description="Helical" evidence="5">
    <location>
        <begin position="334"/>
        <end position="352"/>
    </location>
</feature>
<evidence type="ECO:0000313" key="8">
    <source>
        <dbReference type="EMBL" id="QDT08584.1"/>
    </source>
</evidence>
<feature type="domain" description="ABC transmembrane type-1" evidence="7">
    <location>
        <begin position="93"/>
        <end position="400"/>
    </location>
</feature>
<dbReference type="PANTHER" id="PTHR43470:SF5">
    <property type="entry name" value="PHOSPHATE TRANSPORT SYSTEM PERMEASE PROTEIN PSTA"/>
    <property type="match status" value="1"/>
</dbReference>
<dbReference type="OrthoDB" id="9807065at2"/>
<evidence type="ECO:0000259" key="7">
    <source>
        <dbReference type="PROSITE" id="PS50928"/>
    </source>
</evidence>
<dbReference type="InterPro" id="IPR000515">
    <property type="entry name" value="MetI-like"/>
</dbReference>
<evidence type="ECO:0000256" key="6">
    <source>
        <dbReference type="SAM" id="MobiDB-lite"/>
    </source>
</evidence>
<name>A0A517NNA5_9BACT</name>
<feature type="transmembrane region" description="Helical" evidence="5">
    <location>
        <begin position="382"/>
        <end position="404"/>
    </location>
</feature>
<sequence length="413" mass="43971">MTNNSVDSETPSPESSPTSQPLTGASEGRSLATRHRIDRWFVRFCQLVAMLSVVILTVLLSSVLINGLPAMDWDFVTGSGSSDPNEAGIRPALLGSIWLCGVCGLFALPIGVATAIFLEEFKPHNKIAQYFHGFVQLNISNLAGVPSVVYGIIGLTAFAGMFGIFGTANDPAVEVGATYFDQFVSEGDRILLVPVDGPTADDAVATAGMMALDSSGQQVKVNVIGPRDSLPKDKAVRRLTLRSDAEAGRINNKAWYFFRLPMGRGVLAGGLTLMLVILPIVIIASQEALRAVPDSLREGSLGMGSTTWQTVQNVTLPASIPGIMTGSILAMSRAIGEAAPVLIICGIVYISSGPTHLMDDFSVMPLQIFNWTARPQHEFQTVAAKGILVLLALLLSFNTVAVLIRNKTQNSLS</sequence>
<dbReference type="RefSeq" id="WP_145416105.1">
    <property type="nucleotide sequence ID" value="NZ_CP036526.1"/>
</dbReference>
<evidence type="ECO:0000256" key="5">
    <source>
        <dbReference type="RuleBase" id="RU363032"/>
    </source>
</evidence>
<dbReference type="Gene3D" id="1.10.3720.10">
    <property type="entry name" value="MetI-like"/>
    <property type="match status" value="1"/>
</dbReference>
<dbReference type="EMBL" id="CP036526">
    <property type="protein sequence ID" value="QDT08584.1"/>
    <property type="molecule type" value="Genomic_DNA"/>
</dbReference>
<feature type="region of interest" description="Disordered" evidence="6">
    <location>
        <begin position="1"/>
        <end position="30"/>
    </location>
</feature>
<feature type="transmembrane region" description="Helical" evidence="5">
    <location>
        <begin position="40"/>
        <end position="65"/>
    </location>
</feature>
<comment type="similarity">
    <text evidence="5">Belongs to the binding-protein-dependent transport system permease family.</text>
</comment>
<keyword evidence="3 5" id="KW-1133">Transmembrane helix</keyword>
<evidence type="ECO:0000313" key="9">
    <source>
        <dbReference type="Proteomes" id="UP000319817"/>
    </source>
</evidence>
<feature type="transmembrane region" description="Helical" evidence="5">
    <location>
        <begin position="92"/>
        <end position="118"/>
    </location>
</feature>
<dbReference type="GO" id="GO:0055085">
    <property type="term" value="P:transmembrane transport"/>
    <property type="evidence" value="ECO:0007669"/>
    <property type="project" value="InterPro"/>
</dbReference>
<keyword evidence="2 5" id="KW-0812">Transmembrane</keyword>
<dbReference type="GO" id="GO:0005886">
    <property type="term" value="C:plasma membrane"/>
    <property type="evidence" value="ECO:0007669"/>
    <property type="project" value="UniProtKB-SubCell"/>
</dbReference>
<gene>
    <name evidence="8" type="primary">pstA_1</name>
    <name evidence="8" type="ORF">K239x_05240</name>
</gene>
<keyword evidence="4 5" id="KW-0472">Membrane</keyword>
<keyword evidence="9" id="KW-1185">Reference proteome</keyword>
<reference evidence="8 9" key="1">
    <citation type="submission" date="2019-02" db="EMBL/GenBank/DDBJ databases">
        <title>Deep-cultivation of Planctomycetes and their phenomic and genomic characterization uncovers novel biology.</title>
        <authorList>
            <person name="Wiegand S."/>
            <person name="Jogler M."/>
            <person name="Boedeker C."/>
            <person name="Pinto D."/>
            <person name="Vollmers J."/>
            <person name="Rivas-Marin E."/>
            <person name="Kohn T."/>
            <person name="Peeters S.H."/>
            <person name="Heuer A."/>
            <person name="Rast P."/>
            <person name="Oberbeckmann S."/>
            <person name="Bunk B."/>
            <person name="Jeske O."/>
            <person name="Meyerdierks A."/>
            <person name="Storesund J.E."/>
            <person name="Kallscheuer N."/>
            <person name="Luecker S."/>
            <person name="Lage O.M."/>
            <person name="Pohl T."/>
            <person name="Merkel B.J."/>
            <person name="Hornburger P."/>
            <person name="Mueller R.-W."/>
            <person name="Bruemmer F."/>
            <person name="Labrenz M."/>
            <person name="Spormann A.M."/>
            <person name="Op den Camp H."/>
            <person name="Overmann J."/>
            <person name="Amann R."/>
            <person name="Jetten M.S.M."/>
            <person name="Mascher T."/>
            <person name="Medema M.H."/>
            <person name="Devos D.P."/>
            <person name="Kaster A.-K."/>
            <person name="Ovreas L."/>
            <person name="Rohde M."/>
            <person name="Galperin M.Y."/>
            <person name="Jogler C."/>
        </authorList>
    </citation>
    <scope>NUCLEOTIDE SEQUENCE [LARGE SCALE GENOMIC DNA]</scope>
    <source>
        <strain evidence="8 9">K23_9</strain>
    </source>
</reference>
<proteinExistence type="inferred from homology"/>
<evidence type="ECO:0000256" key="1">
    <source>
        <dbReference type="ARBA" id="ARBA00004651"/>
    </source>
</evidence>